<dbReference type="InterPro" id="IPR007627">
    <property type="entry name" value="RNA_pol_sigma70_r2"/>
</dbReference>
<evidence type="ECO:0000259" key="6">
    <source>
        <dbReference type="Pfam" id="PF08281"/>
    </source>
</evidence>
<dbReference type="OrthoDB" id="663247at2"/>
<dbReference type="Proteomes" id="UP000321291">
    <property type="component" value="Chromosome"/>
</dbReference>
<evidence type="ECO:0000256" key="2">
    <source>
        <dbReference type="ARBA" id="ARBA00023015"/>
    </source>
</evidence>
<keyword evidence="4" id="KW-0804">Transcription</keyword>
<dbReference type="NCBIfam" id="TIGR02937">
    <property type="entry name" value="sigma70-ECF"/>
    <property type="match status" value="1"/>
</dbReference>
<accession>A0A5B8VL55</accession>
<evidence type="ECO:0000313" key="8">
    <source>
        <dbReference type="Proteomes" id="UP000321291"/>
    </source>
</evidence>
<comment type="similarity">
    <text evidence="1">Belongs to the sigma-70 factor family. ECF subfamily.</text>
</comment>
<dbReference type="InterPro" id="IPR036388">
    <property type="entry name" value="WH-like_DNA-bd_sf"/>
</dbReference>
<dbReference type="InterPro" id="IPR014284">
    <property type="entry name" value="RNA_pol_sigma-70_dom"/>
</dbReference>
<keyword evidence="3" id="KW-0731">Sigma factor</keyword>
<dbReference type="PANTHER" id="PTHR43133:SF46">
    <property type="entry name" value="RNA POLYMERASE SIGMA-70 FACTOR ECF SUBFAMILY"/>
    <property type="match status" value="1"/>
</dbReference>
<dbReference type="Gene3D" id="1.10.1740.10">
    <property type="match status" value="1"/>
</dbReference>
<feature type="domain" description="RNA polymerase sigma-70 region 2" evidence="5">
    <location>
        <begin position="26"/>
        <end position="86"/>
    </location>
</feature>
<dbReference type="InterPro" id="IPR013325">
    <property type="entry name" value="RNA_pol_sigma_r2"/>
</dbReference>
<dbReference type="KEGG" id="agi:FSB73_11705"/>
<evidence type="ECO:0000256" key="4">
    <source>
        <dbReference type="ARBA" id="ARBA00023163"/>
    </source>
</evidence>
<evidence type="ECO:0000256" key="1">
    <source>
        <dbReference type="ARBA" id="ARBA00010641"/>
    </source>
</evidence>
<reference evidence="7 8" key="1">
    <citation type="journal article" date="2017" name="Int. J. Syst. Evol. Microbiol.">
        <title>Arachidicoccus ginsenosidivorans sp. nov., with ginsenoside-converting activity isolated from ginseng cultivating soil.</title>
        <authorList>
            <person name="Siddiqi M.Z."/>
            <person name="Aslam Z."/>
            <person name="Im W.T."/>
        </authorList>
    </citation>
    <scope>NUCLEOTIDE SEQUENCE [LARGE SCALE GENOMIC DNA]</scope>
    <source>
        <strain evidence="7 8">Gsoil 809</strain>
    </source>
</reference>
<dbReference type="GO" id="GO:0003677">
    <property type="term" value="F:DNA binding"/>
    <property type="evidence" value="ECO:0007669"/>
    <property type="project" value="InterPro"/>
</dbReference>
<organism evidence="7 8">
    <name type="scientific">Arachidicoccus ginsenosidivorans</name>
    <dbReference type="NCBI Taxonomy" id="496057"/>
    <lineage>
        <taxon>Bacteria</taxon>
        <taxon>Pseudomonadati</taxon>
        <taxon>Bacteroidota</taxon>
        <taxon>Chitinophagia</taxon>
        <taxon>Chitinophagales</taxon>
        <taxon>Chitinophagaceae</taxon>
        <taxon>Arachidicoccus</taxon>
    </lineage>
</organism>
<dbReference type="InterPro" id="IPR039425">
    <property type="entry name" value="RNA_pol_sigma-70-like"/>
</dbReference>
<evidence type="ECO:0000313" key="7">
    <source>
        <dbReference type="EMBL" id="QEC72240.1"/>
    </source>
</evidence>
<feature type="domain" description="RNA polymerase sigma factor 70 region 4 type 2" evidence="6">
    <location>
        <begin position="119"/>
        <end position="169"/>
    </location>
</feature>
<dbReference type="PANTHER" id="PTHR43133">
    <property type="entry name" value="RNA POLYMERASE ECF-TYPE SIGMA FACTO"/>
    <property type="match status" value="1"/>
</dbReference>
<keyword evidence="2" id="KW-0805">Transcription regulation</keyword>
<dbReference type="Pfam" id="PF04542">
    <property type="entry name" value="Sigma70_r2"/>
    <property type="match status" value="1"/>
</dbReference>
<gene>
    <name evidence="7" type="ORF">FSB73_11705</name>
</gene>
<evidence type="ECO:0000256" key="3">
    <source>
        <dbReference type="ARBA" id="ARBA00023082"/>
    </source>
</evidence>
<sequence>MDPLIVKIKAGDNCAFNEVFYLFSGKLFGFLFNKTKSEYLANEITQLTFIKLWKYRESLNVDLKLSTQIFQIAKTLMIDELRKEGRNKEHLEQFKVSENIFKISMISGYDIMDEKDTHKIIQQAIEKLPPVRQKVFKLSREEDLSYKEISQEMSISVKTVDKHIQLAIRYIRGLVKTI</sequence>
<name>A0A5B8VL55_9BACT</name>
<keyword evidence="8" id="KW-1185">Reference proteome</keyword>
<evidence type="ECO:0000259" key="5">
    <source>
        <dbReference type="Pfam" id="PF04542"/>
    </source>
</evidence>
<dbReference type="SUPFAM" id="SSF88659">
    <property type="entry name" value="Sigma3 and sigma4 domains of RNA polymerase sigma factors"/>
    <property type="match status" value="1"/>
</dbReference>
<dbReference type="Pfam" id="PF08281">
    <property type="entry name" value="Sigma70_r4_2"/>
    <property type="match status" value="1"/>
</dbReference>
<dbReference type="AlphaFoldDB" id="A0A5B8VL55"/>
<dbReference type="EMBL" id="CP042434">
    <property type="protein sequence ID" value="QEC72240.1"/>
    <property type="molecule type" value="Genomic_DNA"/>
</dbReference>
<dbReference type="Gene3D" id="1.10.10.10">
    <property type="entry name" value="Winged helix-like DNA-binding domain superfamily/Winged helix DNA-binding domain"/>
    <property type="match status" value="1"/>
</dbReference>
<dbReference type="RefSeq" id="WP_146782221.1">
    <property type="nucleotide sequence ID" value="NZ_CP042434.1"/>
</dbReference>
<dbReference type="GO" id="GO:0006352">
    <property type="term" value="P:DNA-templated transcription initiation"/>
    <property type="evidence" value="ECO:0007669"/>
    <property type="project" value="InterPro"/>
</dbReference>
<protein>
    <submittedName>
        <fullName evidence="7">Sigma-70 family RNA polymerase sigma factor</fullName>
    </submittedName>
</protein>
<proteinExistence type="inferred from homology"/>
<dbReference type="SUPFAM" id="SSF88946">
    <property type="entry name" value="Sigma2 domain of RNA polymerase sigma factors"/>
    <property type="match status" value="1"/>
</dbReference>
<dbReference type="InterPro" id="IPR013249">
    <property type="entry name" value="RNA_pol_sigma70_r4_t2"/>
</dbReference>
<dbReference type="GO" id="GO:0016987">
    <property type="term" value="F:sigma factor activity"/>
    <property type="evidence" value="ECO:0007669"/>
    <property type="project" value="UniProtKB-KW"/>
</dbReference>
<dbReference type="InterPro" id="IPR013324">
    <property type="entry name" value="RNA_pol_sigma_r3/r4-like"/>
</dbReference>